<dbReference type="GO" id="GO:0016887">
    <property type="term" value="F:ATP hydrolysis activity"/>
    <property type="evidence" value="ECO:0007669"/>
    <property type="project" value="InterPro"/>
</dbReference>
<dbReference type="AlphaFoldDB" id="A0A7X6DP68"/>
<dbReference type="PROSITE" id="PS50893">
    <property type="entry name" value="ABC_TRANSPORTER_2"/>
    <property type="match status" value="1"/>
</dbReference>
<dbReference type="SUPFAM" id="SSF52540">
    <property type="entry name" value="P-loop containing nucleoside triphosphate hydrolases"/>
    <property type="match status" value="1"/>
</dbReference>
<dbReference type="CDD" id="cd03255">
    <property type="entry name" value="ABC_MJ0796_LolCDE_FtsE"/>
    <property type="match status" value="1"/>
</dbReference>
<evidence type="ECO:0000256" key="3">
    <source>
        <dbReference type="ARBA" id="ARBA00022840"/>
    </source>
</evidence>
<dbReference type="InterPro" id="IPR003439">
    <property type="entry name" value="ABC_transporter-like_ATP-bd"/>
</dbReference>
<dbReference type="InterPro" id="IPR027417">
    <property type="entry name" value="P-loop_NTPase"/>
</dbReference>
<proteinExistence type="predicted"/>
<gene>
    <name evidence="5" type="ORF">MNODULE_08275</name>
</gene>
<dbReference type="InterPro" id="IPR015854">
    <property type="entry name" value="ABC_transpr_LolD-like"/>
</dbReference>
<dbReference type="SMART" id="SM00382">
    <property type="entry name" value="AAA"/>
    <property type="match status" value="1"/>
</dbReference>
<sequence>MIQIDALWKVYRTGEMELAALKGVSFSVSRGEFVALMGPSGSGKSTLMHLLGCLDRPTRGRYLLDGVEVGGLQPNELARIRNRKIGFVFQGFNLLSRTTALENVELPMLYSYVGARADEEKENSSDAPTPRARAGTASHSLVSLSAKERLARAREALERVGLADRLYHYPNQLSGGQQQRVAIARALVMRPPLILADEPTGNLDTRTSIEIMSLFQELNEAGMTLLLVTHEQDIAQYASRIIRFRDGQIQSDQPVEGRASAREALTSMAGDIA</sequence>
<evidence type="ECO:0000259" key="4">
    <source>
        <dbReference type="PROSITE" id="PS50893"/>
    </source>
</evidence>
<keyword evidence="1" id="KW-0813">Transport</keyword>
<reference evidence="5 6" key="1">
    <citation type="journal article" date="2020" name="Nature">
        <title>Bacterial chemolithoautotrophy via manganese oxidation.</title>
        <authorList>
            <person name="Yu H."/>
            <person name="Leadbetter J.R."/>
        </authorList>
    </citation>
    <scope>NUCLEOTIDE SEQUENCE [LARGE SCALE GENOMIC DNA]</scope>
    <source>
        <strain evidence="5 6">Mn-1</strain>
    </source>
</reference>
<evidence type="ECO:0000313" key="5">
    <source>
        <dbReference type="EMBL" id="NKE70732.1"/>
    </source>
</evidence>
<dbReference type="GO" id="GO:0022857">
    <property type="term" value="F:transmembrane transporter activity"/>
    <property type="evidence" value="ECO:0007669"/>
    <property type="project" value="TreeGrafter"/>
</dbReference>
<evidence type="ECO:0000256" key="2">
    <source>
        <dbReference type="ARBA" id="ARBA00022741"/>
    </source>
</evidence>
<feature type="domain" description="ABC transporter" evidence="4">
    <location>
        <begin position="2"/>
        <end position="271"/>
    </location>
</feature>
<keyword evidence="2" id="KW-0547">Nucleotide-binding</keyword>
<dbReference type="GO" id="GO:0005524">
    <property type="term" value="F:ATP binding"/>
    <property type="evidence" value="ECO:0007669"/>
    <property type="project" value="UniProtKB-KW"/>
</dbReference>
<dbReference type="PANTHER" id="PTHR24220:SF86">
    <property type="entry name" value="ABC TRANSPORTER ABCH.1"/>
    <property type="match status" value="1"/>
</dbReference>
<name>A0A7X6DP68_9BACT</name>
<keyword evidence="6" id="KW-1185">Reference proteome</keyword>
<dbReference type="Pfam" id="PF00005">
    <property type="entry name" value="ABC_tran"/>
    <property type="match status" value="1"/>
</dbReference>
<dbReference type="PROSITE" id="PS00211">
    <property type="entry name" value="ABC_TRANSPORTER_1"/>
    <property type="match status" value="1"/>
</dbReference>
<accession>A0A7X6DP68</accession>
<protein>
    <submittedName>
        <fullName evidence="5">ABC transporter ATP-binding protein</fullName>
    </submittedName>
</protein>
<dbReference type="Gene3D" id="3.40.50.300">
    <property type="entry name" value="P-loop containing nucleotide triphosphate hydrolases"/>
    <property type="match status" value="1"/>
</dbReference>
<dbReference type="EMBL" id="VTOW01000001">
    <property type="protein sequence ID" value="NKE70732.1"/>
    <property type="molecule type" value="Genomic_DNA"/>
</dbReference>
<dbReference type="PANTHER" id="PTHR24220">
    <property type="entry name" value="IMPORT ATP-BINDING PROTEIN"/>
    <property type="match status" value="1"/>
</dbReference>
<dbReference type="InterPro" id="IPR003593">
    <property type="entry name" value="AAA+_ATPase"/>
</dbReference>
<evidence type="ECO:0000256" key="1">
    <source>
        <dbReference type="ARBA" id="ARBA00022448"/>
    </source>
</evidence>
<comment type="caution">
    <text evidence="5">The sequence shown here is derived from an EMBL/GenBank/DDBJ whole genome shotgun (WGS) entry which is preliminary data.</text>
</comment>
<dbReference type="Proteomes" id="UP000534783">
    <property type="component" value="Unassembled WGS sequence"/>
</dbReference>
<dbReference type="InterPro" id="IPR017911">
    <property type="entry name" value="MacB-like_ATP-bd"/>
</dbReference>
<organism evidence="5 6">
    <name type="scientific">Candidatus Manganitrophus noduliformans</name>
    <dbReference type="NCBI Taxonomy" id="2606439"/>
    <lineage>
        <taxon>Bacteria</taxon>
        <taxon>Pseudomonadati</taxon>
        <taxon>Nitrospirota</taxon>
        <taxon>Nitrospiria</taxon>
        <taxon>Candidatus Troglogloeales</taxon>
        <taxon>Candidatus Manganitrophaceae</taxon>
        <taxon>Candidatus Manganitrophus</taxon>
    </lineage>
</organism>
<dbReference type="InterPro" id="IPR017871">
    <property type="entry name" value="ABC_transporter-like_CS"/>
</dbReference>
<evidence type="ECO:0000313" key="6">
    <source>
        <dbReference type="Proteomes" id="UP000534783"/>
    </source>
</evidence>
<keyword evidence="3 5" id="KW-0067">ATP-binding</keyword>
<dbReference type="GO" id="GO:0005886">
    <property type="term" value="C:plasma membrane"/>
    <property type="evidence" value="ECO:0007669"/>
    <property type="project" value="TreeGrafter"/>
</dbReference>